<dbReference type="EMBL" id="JAUUTY010000004">
    <property type="protein sequence ID" value="KAK1650696.1"/>
    <property type="molecule type" value="Genomic_DNA"/>
</dbReference>
<keyword evidence="4" id="KW-1185">Reference proteome</keyword>
<dbReference type="PANTHER" id="PTHR15503:SF22">
    <property type="entry name" value="TRANSPOSON TY3-I GAG POLYPROTEIN"/>
    <property type="match status" value="1"/>
</dbReference>
<name>A0AAD8SFY0_LOLMU</name>
<dbReference type="AlphaFoldDB" id="A0AAD8SFY0"/>
<feature type="region of interest" description="Disordered" evidence="1">
    <location>
        <begin position="110"/>
        <end position="134"/>
    </location>
</feature>
<dbReference type="Proteomes" id="UP001231189">
    <property type="component" value="Unassembled WGS sequence"/>
</dbReference>
<feature type="region of interest" description="Disordered" evidence="1">
    <location>
        <begin position="147"/>
        <end position="171"/>
    </location>
</feature>
<accession>A0AAD8SFY0</accession>
<dbReference type="Pfam" id="PF03732">
    <property type="entry name" value="Retrotrans_gag"/>
    <property type="match status" value="1"/>
</dbReference>
<feature type="domain" description="Retrotransposon gag" evidence="2">
    <location>
        <begin position="210"/>
        <end position="302"/>
    </location>
</feature>
<feature type="compositionally biased region" description="Polar residues" evidence="1">
    <location>
        <begin position="338"/>
        <end position="349"/>
    </location>
</feature>
<organism evidence="3 4">
    <name type="scientific">Lolium multiflorum</name>
    <name type="common">Italian ryegrass</name>
    <name type="synonym">Lolium perenne subsp. multiflorum</name>
    <dbReference type="NCBI Taxonomy" id="4521"/>
    <lineage>
        <taxon>Eukaryota</taxon>
        <taxon>Viridiplantae</taxon>
        <taxon>Streptophyta</taxon>
        <taxon>Embryophyta</taxon>
        <taxon>Tracheophyta</taxon>
        <taxon>Spermatophyta</taxon>
        <taxon>Magnoliopsida</taxon>
        <taxon>Liliopsida</taxon>
        <taxon>Poales</taxon>
        <taxon>Poaceae</taxon>
        <taxon>BOP clade</taxon>
        <taxon>Pooideae</taxon>
        <taxon>Poodae</taxon>
        <taxon>Poeae</taxon>
        <taxon>Poeae Chloroplast Group 2 (Poeae type)</taxon>
        <taxon>Loliodinae</taxon>
        <taxon>Loliinae</taxon>
        <taxon>Lolium</taxon>
    </lineage>
</organism>
<sequence length="507" mass="55597">MGEKADETAATLKQLQASLDLLHGVVGGVDTQQQQQRAQLDLQATAIADSTVKHEDTAKILHALMVRLKIPDPGLQVEEEEPEHYEIDPVGHGKATHNYVPWLGNTPGATTSAAGAGPSGGGGGGAGVGGGRPANSTAEVVFLEAGGGGGRGGTGGGRTNTPGQEQGGRSHMPKMSFPRFSGEHPRVWRDQCLDYFRVFNITPSLWYTTASLHLDGNAAIWLQSYKQRHTIRGWPQFITAVESEFGADDQRISMKSLLQLRQTETVQAYIVEFQSLMYQVLMFNPNYDEQFFLSQFIKGLKPDMRAAVESQVPETLERAFLIARVQQEVQDDTRTRGTRTYNRPEQAQQKEVPKPAMKFATGELWKDRQLREYRKLHNQCYRCGEPYNPAHKCGQKPAAALNAIEAPVEEECPILLSEEVLNLLELQDVAIAEQLSLSLHAMAGSEGAETLRLRALVGDQALIILVDSGSSSSFLHSQLLDRIDCKGTQGQSKSSQWGIHILNSDCP</sequence>
<feature type="compositionally biased region" description="Gly residues" evidence="1">
    <location>
        <begin position="147"/>
        <end position="158"/>
    </location>
</feature>
<dbReference type="InterPro" id="IPR005162">
    <property type="entry name" value="Retrotrans_gag_dom"/>
</dbReference>
<feature type="region of interest" description="Disordered" evidence="1">
    <location>
        <begin position="332"/>
        <end position="353"/>
    </location>
</feature>
<evidence type="ECO:0000313" key="4">
    <source>
        <dbReference type="Proteomes" id="UP001231189"/>
    </source>
</evidence>
<proteinExistence type="predicted"/>
<evidence type="ECO:0000256" key="1">
    <source>
        <dbReference type="SAM" id="MobiDB-lite"/>
    </source>
</evidence>
<evidence type="ECO:0000259" key="2">
    <source>
        <dbReference type="Pfam" id="PF03732"/>
    </source>
</evidence>
<comment type="caution">
    <text evidence="3">The sequence shown here is derived from an EMBL/GenBank/DDBJ whole genome shotgun (WGS) entry which is preliminary data.</text>
</comment>
<protein>
    <recommendedName>
        <fullName evidence="2">Retrotransposon gag domain-containing protein</fullName>
    </recommendedName>
</protein>
<feature type="compositionally biased region" description="Gly residues" evidence="1">
    <location>
        <begin position="117"/>
        <end position="132"/>
    </location>
</feature>
<gene>
    <name evidence="3" type="ORF">QYE76_068501</name>
</gene>
<evidence type="ECO:0000313" key="3">
    <source>
        <dbReference type="EMBL" id="KAK1650696.1"/>
    </source>
</evidence>
<dbReference type="InterPro" id="IPR032567">
    <property type="entry name" value="RTL1-rel"/>
</dbReference>
<reference evidence="3" key="1">
    <citation type="submission" date="2023-07" db="EMBL/GenBank/DDBJ databases">
        <title>A chromosome-level genome assembly of Lolium multiflorum.</title>
        <authorList>
            <person name="Chen Y."/>
            <person name="Copetti D."/>
            <person name="Kolliker R."/>
            <person name="Studer B."/>
        </authorList>
    </citation>
    <scope>NUCLEOTIDE SEQUENCE</scope>
    <source>
        <strain evidence="3">02402/16</strain>
        <tissue evidence="3">Leaf</tissue>
    </source>
</reference>
<dbReference type="PANTHER" id="PTHR15503">
    <property type="entry name" value="LDOC1 RELATED"/>
    <property type="match status" value="1"/>
</dbReference>